<organism evidence="1 2">
    <name type="scientific">Pararge aegeria aegeria</name>
    <dbReference type="NCBI Taxonomy" id="348720"/>
    <lineage>
        <taxon>Eukaryota</taxon>
        <taxon>Metazoa</taxon>
        <taxon>Ecdysozoa</taxon>
        <taxon>Arthropoda</taxon>
        <taxon>Hexapoda</taxon>
        <taxon>Insecta</taxon>
        <taxon>Pterygota</taxon>
        <taxon>Neoptera</taxon>
        <taxon>Endopterygota</taxon>
        <taxon>Lepidoptera</taxon>
        <taxon>Glossata</taxon>
        <taxon>Ditrysia</taxon>
        <taxon>Papilionoidea</taxon>
        <taxon>Nymphalidae</taxon>
        <taxon>Satyrinae</taxon>
        <taxon>Satyrini</taxon>
        <taxon>Parargina</taxon>
        <taxon>Pararge</taxon>
    </lineage>
</organism>
<protein>
    <submittedName>
        <fullName evidence="1">Jg639 protein</fullName>
    </submittedName>
</protein>
<feature type="non-terminal residue" evidence="1">
    <location>
        <position position="1"/>
    </location>
</feature>
<gene>
    <name evidence="1" type="primary">jg639</name>
    <name evidence="1" type="ORF">PAEG_LOCUS3282</name>
</gene>
<dbReference type="Proteomes" id="UP000838756">
    <property type="component" value="Unassembled WGS sequence"/>
</dbReference>
<comment type="caution">
    <text evidence="1">The sequence shown here is derived from an EMBL/GenBank/DDBJ whole genome shotgun (WGS) entry which is preliminary data.</text>
</comment>
<dbReference type="AlphaFoldDB" id="A0A8S4QQ15"/>
<name>A0A8S4QQ15_9NEOP</name>
<accession>A0A8S4QQ15</accession>
<evidence type="ECO:0000313" key="1">
    <source>
        <dbReference type="EMBL" id="CAH2211465.1"/>
    </source>
</evidence>
<evidence type="ECO:0000313" key="2">
    <source>
        <dbReference type="Proteomes" id="UP000838756"/>
    </source>
</evidence>
<dbReference type="EMBL" id="CAKXAJ010010401">
    <property type="protein sequence ID" value="CAH2211465.1"/>
    <property type="molecule type" value="Genomic_DNA"/>
</dbReference>
<reference evidence="1" key="1">
    <citation type="submission" date="2022-03" db="EMBL/GenBank/DDBJ databases">
        <authorList>
            <person name="Lindestad O."/>
        </authorList>
    </citation>
    <scope>NUCLEOTIDE SEQUENCE</scope>
</reference>
<sequence>LGGQGEQVFQDVELSRVQLVAGNVRYYRLHPALVDDVTARAPDVRAQKSLQGRCCLKKDNYEKKRYVKQQNS</sequence>
<proteinExistence type="predicted"/>
<keyword evidence="2" id="KW-1185">Reference proteome</keyword>